<reference evidence="7" key="1">
    <citation type="submission" date="2017-08" db="EMBL/GenBank/DDBJ databases">
        <authorList>
            <person name="Cuomo C."/>
            <person name="Billmyre B."/>
            <person name="Heitman J."/>
        </authorList>
    </citation>
    <scope>NUCLEOTIDE SEQUENCE</scope>
    <source>
        <strain evidence="7">CBS 12478</strain>
    </source>
</reference>
<accession>A0A5M6BNC0</accession>
<keyword evidence="8" id="KW-1185">Reference proteome</keyword>
<dbReference type="FunFam" id="1.20.1270.50:FF:000004">
    <property type="entry name" value="alpha-mannosidase 2C1 isoform X1"/>
    <property type="match status" value="1"/>
</dbReference>
<dbReference type="SMART" id="SM00872">
    <property type="entry name" value="Alpha-mann_mid"/>
    <property type="match status" value="1"/>
</dbReference>
<dbReference type="InterPro" id="IPR015341">
    <property type="entry name" value="Glyco_hydro_38_cen"/>
</dbReference>
<dbReference type="Pfam" id="PF22907">
    <property type="entry name" value="Ams1-like_1st"/>
    <property type="match status" value="1"/>
</dbReference>
<dbReference type="Pfam" id="PF07748">
    <property type="entry name" value="Glyco_hydro_38C"/>
    <property type="match status" value="1"/>
</dbReference>
<dbReference type="Pfam" id="PF17677">
    <property type="entry name" value="Glyco_hydro38C2"/>
    <property type="match status" value="1"/>
</dbReference>
<dbReference type="GO" id="GO:0009313">
    <property type="term" value="P:oligosaccharide catabolic process"/>
    <property type="evidence" value="ECO:0007669"/>
    <property type="project" value="TreeGrafter"/>
</dbReference>
<comment type="catalytic activity">
    <reaction evidence="1">
        <text>Hydrolysis of terminal, non-reducing alpha-D-mannose residues in alpha-D-mannosides.</text>
        <dbReference type="EC" id="3.2.1.24"/>
    </reaction>
</comment>
<dbReference type="OrthoDB" id="10261055at2759"/>
<dbReference type="InterPro" id="IPR027291">
    <property type="entry name" value="Glyco_hydro_38_N_sf"/>
</dbReference>
<dbReference type="SUPFAM" id="SSF74650">
    <property type="entry name" value="Galactose mutarotase-like"/>
    <property type="match status" value="1"/>
</dbReference>
<dbReference type="Gene3D" id="3.20.110.10">
    <property type="entry name" value="Glycoside hydrolase 38, N terminal domain"/>
    <property type="match status" value="1"/>
</dbReference>
<evidence type="ECO:0000256" key="2">
    <source>
        <dbReference type="ARBA" id="ARBA00009792"/>
    </source>
</evidence>
<dbReference type="EC" id="3.2.1.24" evidence="3"/>
<name>A0A5M6BNC0_9TREE</name>
<dbReference type="PANTHER" id="PTHR46017">
    <property type="entry name" value="ALPHA-MANNOSIDASE 2C1"/>
    <property type="match status" value="1"/>
</dbReference>
<dbReference type="AlphaFoldDB" id="A0A5M6BNC0"/>
<organism evidence="7 8">
    <name type="scientific">Kwoniella shandongensis</name>
    <dbReference type="NCBI Taxonomy" id="1734106"/>
    <lineage>
        <taxon>Eukaryota</taxon>
        <taxon>Fungi</taxon>
        <taxon>Dikarya</taxon>
        <taxon>Basidiomycota</taxon>
        <taxon>Agaricomycotina</taxon>
        <taxon>Tremellomycetes</taxon>
        <taxon>Tremellales</taxon>
        <taxon>Cryptococcaceae</taxon>
        <taxon>Kwoniella</taxon>
    </lineage>
</organism>
<dbReference type="InterPro" id="IPR011013">
    <property type="entry name" value="Gal_mutarotase_sf_dom"/>
</dbReference>
<dbReference type="SUPFAM" id="SSF88688">
    <property type="entry name" value="Families 57/38 glycoside transferase middle domain"/>
    <property type="match status" value="1"/>
</dbReference>
<comment type="similarity">
    <text evidence="2">Belongs to the glycosyl hydrolase 38 family.</text>
</comment>
<dbReference type="InterPro" id="IPR011682">
    <property type="entry name" value="Glyco_hydro_38_C"/>
</dbReference>
<dbReference type="GO" id="GO:0046872">
    <property type="term" value="F:metal ion binding"/>
    <property type="evidence" value="ECO:0007669"/>
    <property type="project" value="UniProtKB-KW"/>
</dbReference>
<dbReference type="PANTHER" id="PTHR46017:SF1">
    <property type="entry name" value="ALPHA-MANNOSIDASE 2C1"/>
    <property type="match status" value="1"/>
</dbReference>
<dbReference type="RefSeq" id="XP_031857322.1">
    <property type="nucleotide sequence ID" value="XM_032008389.1"/>
</dbReference>
<dbReference type="Gene3D" id="2.70.98.30">
    <property type="entry name" value="Golgi alpha-mannosidase II, domain 4"/>
    <property type="match status" value="1"/>
</dbReference>
<dbReference type="EMBL" id="CP144058">
    <property type="protein sequence ID" value="WWD20477.1"/>
    <property type="molecule type" value="Genomic_DNA"/>
</dbReference>
<keyword evidence="6" id="KW-0326">Glycosidase</keyword>
<proteinExistence type="inferred from homology"/>
<evidence type="ECO:0000256" key="3">
    <source>
        <dbReference type="ARBA" id="ARBA00012752"/>
    </source>
</evidence>
<dbReference type="Pfam" id="PF01074">
    <property type="entry name" value="Glyco_hydro_38N"/>
    <property type="match status" value="1"/>
</dbReference>
<evidence type="ECO:0000256" key="5">
    <source>
        <dbReference type="ARBA" id="ARBA00022801"/>
    </source>
</evidence>
<dbReference type="GO" id="GO:0004559">
    <property type="term" value="F:alpha-mannosidase activity"/>
    <property type="evidence" value="ECO:0007669"/>
    <property type="project" value="UniProtKB-EC"/>
</dbReference>
<dbReference type="InterPro" id="IPR037094">
    <property type="entry name" value="Glyco_hydro_38_cen_sf"/>
</dbReference>
<dbReference type="InterPro" id="IPR011330">
    <property type="entry name" value="Glyco_hydro/deAcase_b/a-brl"/>
</dbReference>
<gene>
    <name evidence="7" type="ORF">CI109_104953</name>
</gene>
<evidence type="ECO:0000256" key="6">
    <source>
        <dbReference type="ARBA" id="ARBA00023295"/>
    </source>
</evidence>
<keyword evidence="5" id="KW-0378">Hydrolase</keyword>
<dbReference type="InterPro" id="IPR028995">
    <property type="entry name" value="Glyco_hydro_57/38_cen_sf"/>
</dbReference>
<sequence>MCGGCHDYPRRTEEVNHPLIPNIAVARLERFFNGQYATQDIDGQQDLARYDSSSHVKMTRWSTPAHVKPTVEEGFKQLADGQGEPLEKGYKFGPSWSNHWVKVELTIPDEVKGLDQQVIFEFDPGSEGLVFSTDGTPLHGLCGGPNTDRDGQPGMQDDRRIEHIIPPSAVKSGQYTFIIEVSCNGMFGNPTNEYRYQLPDPNRLFPLVAADIVVPNMAVRDLRMDFKILTQVVEHGDKVDPALAARALKACDDVMNAWRRYDDAEKQKEVVKKCRGIMSKVLGQVAESELCVNKRSADGEKAQLWAIGHCHIDTAWLWRYSQTQQKVARSWTTQCDLMDRWPNHQFAASSAQQYLWLEQLYPSGFERVKRYVEEGRFHVVGGAWLEHDCMIPSGESLCRQYLYGQQYFKSRFGSVCREAWLPDTFGYASQLPQILRLAGLKYFFTQKLSWNNINIFPYSTFNWSGIDGTQVLAHMTPVDSYNSQCDYPELLKGARDHKNLAVTDQSLLLFGNGDGGGGPTPRMLEKLERLSSLSKTNPTVPSLRMGGPSDFFDDLLARTEGGKVLPTWRGELYFEYHRGTYTTQANSKKGNLELETVLRDLEYFATLASLYDEKYSYPKKELEEIWHDLLLTQFHDCIPGTTIKMVVEDNLEIYSNRIRQAQQLISAAFASLQTAQSASSDKSIVDPLRLSRNHVYRADGGALAWLKTDGRGQGDLSSSPSGLKSPFAEAKADRYTVKNERFSVIISAGRISSIVDLELGRELIVPGPGSSTGGLVLFEDYPLRYDAWDVEIYHLQSPEEVFFDEVKVVNESLRSSLVASVKFGKSTARLTISLDAVDPNDATSGRDIHCDLHINWQETHRIIKFALPVDIHHPHATYATQFGLVTRPTHRNTTHDAAKFEVCAHGFADLSEAGYGVALAGEAKYGYAVEGNTMRVSLLKSSMTPDPDADKGVHDIQLQILPHRGDITQARVLQRVKRLHSRVYAVDKPFPSSIPEFTLKDSEWSDGIVLETVKRGEDDEADGKRSIVLRLYESNGGRARGKLHIGNVDVSTAQWVDILERPMEDEERVVQFNKVQTGIEVQLEFGPFEIKTLKVSL</sequence>
<dbReference type="InterPro" id="IPR041147">
    <property type="entry name" value="GH38_C"/>
</dbReference>
<dbReference type="GO" id="GO:0006013">
    <property type="term" value="P:mannose metabolic process"/>
    <property type="evidence" value="ECO:0007669"/>
    <property type="project" value="InterPro"/>
</dbReference>
<reference evidence="7" key="2">
    <citation type="submission" date="2024-01" db="EMBL/GenBank/DDBJ databases">
        <title>Comparative genomics of Cryptococcus and Kwoniella reveals pathogenesis evolution and contrasting modes of karyotype evolution via chromosome fusion or intercentromeric recombination.</title>
        <authorList>
            <person name="Coelho M.A."/>
            <person name="David-Palma M."/>
            <person name="Shea T."/>
            <person name="Bowers K."/>
            <person name="McGinley-Smith S."/>
            <person name="Mohammad A.W."/>
            <person name="Gnirke A."/>
            <person name="Yurkov A.M."/>
            <person name="Nowrousian M."/>
            <person name="Sun S."/>
            <person name="Cuomo C.A."/>
            <person name="Heitman J."/>
        </authorList>
    </citation>
    <scope>NUCLEOTIDE SEQUENCE</scope>
    <source>
        <strain evidence="7">CBS 12478</strain>
    </source>
</reference>
<evidence type="ECO:0000256" key="4">
    <source>
        <dbReference type="ARBA" id="ARBA00022723"/>
    </source>
</evidence>
<dbReference type="Proteomes" id="UP000322225">
    <property type="component" value="Chromosome 8"/>
</dbReference>
<protein>
    <recommendedName>
        <fullName evidence="3">alpha-mannosidase</fullName>
        <ecNumber evidence="3">3.2.1.24</ecNumber>
    </recommendedName>
</protein>
<dbReference type="SUPFAM" id="SSF88713">
    <property type="entry name" value="Glycoside hydrolase/deacetylase"/>
    <property type="match status" value="1"/>
</dbReference>
<dbReference type="GO" id="GO:0030246">
    <property type="term" value="F:carbohydrate binding"/>
    <property type="evidence" value="ECO:0007669"/>
    <property type="project" value="InterPro"/>
</dbReference>
<evidence type="ECO:0000313" key="8">
    <source>
        <dbReference type="Proteomes" id="UP000322225"/>
    </source>
</evidence>
<dbReference type="GO" id="GO:0000329">
    <property type="term" value="C:fungal-type vacuole membrane"/>
    <property type="evidence" value="ECO:0007669"/>
    <property type="project" value="TreeGrafter"/>
</dbReference>
<dbReference type="FunFam" id="3.20.110.10:FF:000002">
    <property type="entry name" value="alpha-mannosidase 2C1 isoform X1"/>
    <property type="match status" value="1"/>
</dbReference>
<evidence type="ECO:0000256" key="1">
    <source>
        <dbReference type="ARBA" id="ARBA00000365"/>
    </source>
</evidence>
<dbReference type="Gene3D" id="1.20.1270.50">
    <property type="entry name" value="Glycoside hydrolase family 38, central domain"/>
    <property type="match status" value="1"/>
</dbReference>
<dbReference type="KEGG" id="ksn:43592561"/>
<dbReference type="Gene3D" id="2.60.40.2220">
    <property type="match status" value="1"/>
</dbReference>
<dbReference type="Pfam" id="PF09261">
    <property type="entry name" value="Alpha-mann_mid"/>
    <property type="match status" value="1"/>
</dbReference>
<dbReference type="GeneID" id="43592561"/>
<evidence type="ECO:0000313" key="7">
    <source>
        <dbReference type="EMBL" id="WWD20477.1"/>
    </source>
</evidence>
<dbReference type="InterPro" id="IPR054723">
    <property type="entry name" value="Ams1-like_N"/>
</dbReference>
<dbReference type="InterPro" id="IPR000602">
    <property type="entry name" value="Glyco_hydro_38_N"/>
</dbReference>
<keyword evidence="4" id="KW-0479">Metal-binding</keyword>